<proteinExistence type="predicted"/>
<organism evidence="4 5">
    <name type="scientific">Peronospora effusa</name>
    <dbReference type="NCBI Taxonomy" id="542832"/>
    <lineage>
        <taxon>Eukaryota</taxon>
        <taxon>Sar</taxon>
        <taxon>Stramenopiles</taxon>
        <taxon>Oomycota</taxon>
        <taxon>Peronosporomycetes</taxon>
        <taxon>Peronosporales</taxon>
        <taxon>Peronosporaceae</taxon>
        <taxon>Peronospora</taxon>
    </lineage>
</organism>
<reference evidence="4 5" key="1">
    <citation type="submission" date="2018-06" db="EMBL/GenBank/DDBJ databases">
        <title>Comparative genomics of downy mildews reveals potential adaptations to biotrophy.</title>
        <authorList>
            <person name="Fletcher K."/>
            <person name="Klosterman S.J."/>
            <person name="Derevnina L."/>
            <person name="Martin F."/>
            <person name="Koike S."/>
            <person name="Reyes Chin-Wo S."/>
            <person name="Mou B."/>
            <person name="Michelmore R."/>
        </authorList>
    </citation>
    <scope>NUCLEOTIDE SEQUENCE [LARGE SCALE GENOMIC DNA]</scope>
    <source>
        <strain evidence="4 5">R14</strain>
    </source>
</reference>
<dbReference type="EMBL" id="QLLG01000079">
    <property type="protein sequence ID" value="RMX68315.1"/>
    <property type="molecule type" value="Genomic_DNA"/>
</dbReference>
<comment type="caution">
    <text evidence="4">The sequence shown here is derived from an EMBL/GenBank/DDBJ whole genome shotgun (WGS) entry which is preliminary data.</text>
</comment>
<feature type="coiled-coil region" evidence="1">
    <location>
        <begin position="557"/>
        <end position="584"/>
    </location>
</feature>
<name>A0A3M6VN01_9STRA</name>
<dbReference type="GO" id="GO:0003777">
    <property type="term" value="F:microtubule motor activity"/>
    <property type="evidence" value="ECO:0007669"/>
    <property type="project" value="InterPro"/>
</dbReference>
<dbReference type="Proteomes" id="UP000282087">
    <property type="component" value="Unassembled WGS sequence"/>
</dbReference>
<dbReference type="Gene3D" id="3.40.850.10">
    <property type="entry name" value="Kinesin motor domain"/>
    <property type="match status" value="1"/>
</dbReference>
<feature type="coiled-coil region" evidence="1">
    <location>
        <begin position="647"/>
        <end position="892"/>
    </location>
</feature>
<dbReference type="GO" id="GO:0008017">
    <property type="term" value="F:microtubule binding"/>
    <property type="evidence" value="ECO:0007669"/>
    <property type="project" value="InterPro"/>
</dbReference>
<dbReference type="InterPro" id="IPR036961">
    <property type="entry name" value="Kinesin_motor_dom_sf"/>
</dbReference>
<dbReference type="AlphaFoldDB" id="A0A3M6VN01"/>
<dbReference type="InterPro" id="IPR001752">
    <property type="entry name" value="Kinesin_motor_dom"/>
</dbReference>
<evidence type="ECO:0000256" key="2">
    <source>
        <dbReference type="SAM" id="MobiDB-lite"/>
    </source>
</evidence>
<dbReference type="InterPro" id="IPR027417">
    <property type="entry name" value="P-loop_NTPase"/>
</dbReference>
<evidence type="ECO:0000256" key="1">
    <source>
        <dbReference type="SAM" id="Coils"/>
    </source>
</evidence>
<evidence type="ECO:0000259" key="3">
    <source>
        <dbReference type="SMART" id="SM00129"/>
    </source>
</evidence>
<feature type="coiled-coil region" evidence="1">
    <location>
        <begin position="1018"/>
        <end position="1087"/>
    </location>
</feature>
<feature type="region of interest" description="Disordered" evidence="2">
    <location>
        <begin position="989"/>
        <end position="1017"/>
    </location>
</feature>
<evidence type="ECO:0000313" key="4">
    <source>
        <dbReference type="EMBL" id="RMX68315.1"/>
    </source>
</evidence>
<dbReference type="GO" id="GO:0005524">
    <property type="term" value="F:ATP binding"/>
    <property type="evidence" value="ECO:0007669"/>
    <property type="project" value="InterPro"/>
</dbReference>
<keyword evidence="5" id="KW-1185">Reference proteome</keyword>
<keyword evidence="1" id="KW-0175">Coiled coil</keyword>
<protein>
    <recommendedName>
        <fullName evidence="3">Kinesin motor domain-containing protein</fullName>
    </recommendedName>
</protein>
<gene>
    <name evidence="4" type="ORF">DD238_005331</name>
</gene>
<sequence length="1105" mass="124797">MERVHVFVRLQNESLSSSTIVISRTSATSVRLEHSEMSPGVANLTFEQVFDVDDSNFHVFQTSLTGAVDSVWNGKAVTLIATGPRSSDTSFACHGDLNKSINNQKAEPGLITLAIRRLFSNLEVNFKENEQYNVFLSCWGIRRSETSKNDILTNLLTSETGVVMKMGKNIEEVLVENGVMVSTSTEAEHLYSRALERIKETENQDFLFVLHVETLLPSGETRRGRLLVANIHEGFINERRGEELTLQKEDGQQKSLKTQLSKNEVLSAGFRSFIEQPSSTYLLVAIPTPAQYQQQAIQSLLYACNAQEIKSLSSRNSSSAFGERNRSYQFFDTQPRSLQQTENERAGFCRKDSAVSGALSYQAFPPDGPTAPIFTMPSPPTSPPVSTTSSDPTHELSFTYSSQQEESLTVSPRCSPSTSCGSEDFEKESVVSMRLRKAYNLAKAATSSPRLSAAFDSISSDGVVSDTAADELLKHIPRDARHRLTWQDNFSQICTPQIDPTRALVHEISIKDKCVDRISRLNQNITCRVAEHEQQLHETLTAQHAARTQLRNSHIKFDDVGREVARLQEEVEAREARQQVLTDNGDAQSSEIDRAMLHMLSVRLDEAMMQIKDVIAFKDGVIRSLEERLQLASKRGADAVTMLKEERGQFEREKAQLVVQLQQSNEKSKGNTDEVLRLQAENVAIQQQKAQLTVKLETARLKWTQEACDREERAEQRCAEQVSRAEQQLGQATAAMQHQMAEFRDELDARMTRQRVATQVACKVGELKKDQLERELQRMKLKLAKQKVKMEKKSRALVATACKQYEQPVALLERKLNDQSARIDTMLEREQVTLRRARKSEKTIEGWQIETQQLQESITELDRERNALKGLCKELKTDNEALKGELERRLLEMEQSVAQQIITAETRIHEERDAQVKNIVKQHNLEISRLRAATREQETLKSKMVQLVHQQLSSTVSSQIPSAEDDLLFANSCEQRSIEELDAGISGSKERLYMRGGQRRKADNSSRSSSSSPPTKNALSIQRALAHKEEEVRELSARQKQLLTALATANEQETLAKKQIHETEAKRQRELARYEELLQQLNCVKQENWNLNLALHVTEAATCSS</sequence>
<dbReference type="GO" id="GO:0007018">
    <property type="term" value="P:microtubule-based movement"/>
    <property type="evidence" value="ECO:0007669"/>
    <property type="project" value="InterPro"/>
</dbReference>
<dbReference type="SMART" id="SM00129">
    <property type="entry name" value="KISc"/>
    <property type="match status" value="1"/>
</dbReference>
<dbReference type="Pfam" id="PF00225">
    <property type="entry name" value="Kinesin"/>
    <property type="match status" value="1"/>
</dbReference>
<accession>A0A3M6VN01</accession>
<feature type="domain" description="Kinesin motor" evidence="3">
    <location>
        <begin position="1"/>
        <end position="317"/>
    </location>
</feature>
<dbReference type="VEuPathDB" id="FungiDB:DD237_005876"/>
<feature type="region of interest" description="Disordered" evidence="2">
    <location>
        <begin position="368"/>
        <end position="394"/>
    </location>
</feature>
<dbReference type="SUPFAM" id="SSF52540">
    <property type="entry name" value="P-loop containing nucleoside triphosphate hydrolases"/>
    <property type="match status" value="1"/>
</dbReference>
<evidence type="ECO:0000313" key="5">
    <source>
        <dbReference type="Proteomes" id="UP000282087"/>
    </source>
</evidence>